<reference evidence="1" key="1">
    <citation type="submission" date="2025-08" db="UniProtKB">
        <authorList>
            <consortium name="Ensembl"/>
        </authorList>
    </citation>
    <scope>IDENTIFICATION</scope>
</reference>
<proteinExistence type="predicted"/>
<name>A0A8C6Z9Z3_NOTPE</name>
<dbReference type="AlphaFoldDB" id="A0A8C6Z9Z3"/>
<evidence type="ECO:0000313" key="2">
    <source>
        <dbReference type="Proteomes" id="UP000694420"/>
    </source>
</evidence>
<sequence>AKAGRKEIKLFPPPLVEMLIRNFSVPAACFSLPPTSEQLLRRRCGAGREGGSWGHPPWLPAWTGAEGGCRSARLGAQPHSTAWPGATGR</sequence>
<dbReference type="Proteomes" id="UP000694420">
    <property type="component" value="Unplaced"/>
</dbReference>
<organism evidence="1 2">
    <name type="scientific">Nothoprocta perdicaria</name>
    <name type="common">Chilean tinamou</name>
    <name type="synonym">Crypturus perdicarius</name>
    <dbReference type="NCBI Taxonomy" id="30464"/>
    <lineage>
        <taxon>Eukaryota</taxon>
        <taxon>Metazoa</taxon>
        <taxon>Chordata</taxon>
        <taxon>Craniata</taxon>
        <taxon>Vertebrata</taxon>
        <taxon>Euteleostomi</taxon>
        <taxon>Archelosauria</taxon>
        <taxon>Archosauria</taxon>
        <taxon>Dinosauria</taxon>
        <taxon>Saurischia</taxon>
        <taxon>Theropoda</taxon>
        <taxon>Coelurosauria</taxon>
        <taxon>Aves</taxon>
        <taxon>Palaeognathae</taxon>
        <taxon>Tinamiformes</taxon>
        <taxon>Tinamidae</taxon>
        <taxon>Nothoprocta</taxon>
    </lineage>
</organism>
<keyword evidence="2" id="KW-1185">Reference proteome</keyword>
<evidence type="ECO:0000313" key="1">
    <source>
        <dbReference type="Ensembl" id="ENSNPEP00000010728.1"/>
    </source>
</evidence>
<dbReference type="Ensembl" id="ENSNPET00000011006.1">
    <property type="protein sequence ID" value="ENSNPEP00000010728.1"/>
    <property type="gene ID" value="ENSNPEG00000008072.1"/>
</dbReference>
<accession>A0A8C6Z9Z3</accession>
<protein>
    <submittedName>
        <fullName evidence="1">Uncharacterized protein</fullName>
    </submittedName>
</protein>
<reference evidence="1" key="2">
    <citation type="submission" date="2025-09" db="UniProtKB">
        <authorList>
            <consortium name="Ensembl"/>
        </authorList>
    </citation>
    <scope>IDENTIFICATION</scope>
</reference>